<name>A0A1F7SNB0_9BACT</name>
<feature type="compositionally biased region" description="Low complexity" evidence="1">
    <location>
        <begin position="35"/>
        <end position="52"/>
    </location>
</feature>
<feature type="signal peptide" evidence="2">
    <location>
        <begin position="1"/>
        <end position="24"/>
    </location>
</feature>
<feature type="domain" description="Peptidoglycan binding-like" evidence="3">
    <location>
        <begin position="67"/>
        <end position="121"/>
    </location>
</feature>
<feature type="chain" id="PRO_5009532430" description="Peptidoglycan binding-like domain-containing protein" evidence="2">
    <location>
        <begin position="25"/>
        <end position="151"/>
    </location>
</feature>
<protein>
    <recommendedName>
        <fullName evidence="3">Peptidoglycan binding-like domain-containing protein</fullName>
    </recommendedName>
</protein>
<dbReference type="SUPFAM" id="SSF47090">
    <property type="entry name" value="PGBD-like"/>
    <property type="match status" value="1"/>
</dbReference>
<evidence type="ECO:0000256" key="2">
    <source>
        <dbReference type="SAM" id="SignalP"/>
    </source>
</evidence>
<feature type="compositionally biased region" description="Basic and acidic residues" evidence="1">
    <location>
        <begin position="128"/>
        <end position="151"/>
    </location>
</feature>
<comment type="caution">
    <text evidence="4">The sequence shown here is derived from an EMBL/GenBank/DDBJ whole genome shotgun (WGS) entry which is preliminary data.</text>
</comment>
<evidence type="ECO:0000313" key="4">
    <source>
        <dbReference type="EMBL" id="OGL55270.1"/>
    </source>
</evidence>
<keyword evidence="2" id="KW-0732">Signal</keyword>
<proteinExistence type="predicted"/>
<dbReference type="Pfam" id="PF01471">
    <property type="entry name" value="PG_binding_1"/>
    <property type="match status" value="1"/>
</dbReference>
<feature type="region of interest" description="Disordered" evidence="1">
    <location>
        <begin position="35"/>
        <end position="64"/>
    </location>
</feature>
<dbReference type="InterPro" id="IPR036365">
    <property type="entry name" value="PGBD-like_sf"/>
</dbReference>
<evidence type="ECO:0000256" key="1">
    <source>
        <dbReference type="SAM" id="MobiDB-lite"/>
    </source>
</evidence>
<evidence type="ECO:0000259" key="3">
    <source>
        <dbReference type="Pfam" id="PF01471"/>
    </source>
</evidence>
<evidence type="ECO:0000313" key="5">
    <source>
        <dbReference type="Proteomes" id="UP000178082"/>
    </source>
</evidence>
<accession>A0A1F7SNB0</accession>
<dbReference type="Proteomes" id="UP000178082">
    <property type="component" value="Unassembled WGS sequence"/>
</dbReference>
<dbReference type="AlphaFoldDB" id="A0A1F7SNB0"/>
<dbReference type="InterPro" id="IPR002477">
    <property type="entry name" value="Peptidoglycan-bd-like"/>
</dbReference>
<feature type="region of interest" description="Disordered" evidence="1">
    <location>
        <begin position="103"/>
        <end position="151"/>
    </location>
</feature>
<gene>
    <name evidence="4" type="ORF">A3G31_04490</name>
</gene>
<dbReference type="EMBL" id="MGDI01000002">
    <property type="protein sequence ID" value="OGL55270.1"/>
    <property type="molecule type" value="Genomic_DNA"/>
</dbReference>
<dbReference type="InterPro" id="IPR036366">
    <property type="entry name" value="PGBDSf"/>
</dbReference>
<organism evidence="4 5">
    <name type="scientific">Candidatus Schekmanbacteria bacterium RIFCSPLOWO2_12_FULL_38_15</name>
    <dbReference type="NCBI Taxonomy" id="1817883"/>
    <lineage>
        <taxon>Bacteria</taxon>
        <taxon>Candidatus Schekmaniibacteriota</taxon>
    </lineage>
</organism>
<reference evidence="4 5" key="1">
    <citation type="journal article" date="2016" name="Nat. Commun.">
        <title>Thousands of microbial genomes shed light on interconnected biogeochemical processes in an aquifer system.</title>
        <authorList>
            <person name="Anantharaman K."/>
            <person name="Brown C.T."/>
            <person name="Hug L.A."/>
            <person name="Sharon I."/>
            <person name="Castelle C.J."/>
            <person name="Probst A.J."/>
            <person name="Thomas B.C."/>
            <person name="Singh A."/>
            <person name="Wilkins M.J."/>
            <person name="Karaoz U."/>
            <person name="Brodie E.L."/>
            <person name="Williams K.H."/>
            <person name="Hubbard S.S."/>
            <person name="Banfield J.F."/>
        </authorList>
    </citation>
    <scope>NUCLEOTIDE SEQUENCE [LARGE SCALE GENOMIC DNA]</scope>
</reference>
<dbReference type="Gene3D" id="1.10.101.10">
    <property type="entry name" value="PGBD-like superfamily/PGBD"/>
    <property type="match status" value="1"/>
</dbReference>
<sequence length="151" mass="15726">MIKKTFLSLLLVGFICFLALPVFSEEGTGEAAKMEAAPVEAAQPATPEATPAAEEKAAPEMPKYKASTIKAVQEALKADGSYSGEANGNLDDATTEAIKKFQEKKGLKADGIPGSKTREALGIGAASEPKKETAAAPAPEEKEEGKSEKSE</sequence>